<keyword evidence="7 8" id="KW-0093">Biotin biosynthesis</keyword>
<dbReference type="EMBL" id="JACNLK010000054">
    <property type="protein sequence ID" value="MBC8208792.1"/>
    <property type="molecule type" value="Genomic_DNA"/>
</dbReference>
<dbReference type="GO" id="GO:0008757">
    <property type="term" value="F:S-adenosylmethionine-dependent methyltransferase activity"/>
    <property type="evidence" value="ECO:0007669"/>
    <property type="project" value="InterPro"/>
</dbReference>
<accession>A0A8J6TDV5</accession>
<dbReference type="Gene3D" id="3.40.50.150">
    <property type="entry name" value="Vaccinia Virus protein VP39"/>
    <property type="match status" value="1"/>
</dbReference>
<dbReference type="Proteomes" id="UP000599024">
    <property type="component" value="Unassembled WGS sequence"/>
</dbReference>
<keyword evidence="4 8" id="KW-0489">Methyltransferase</keyword>
<evidence type="ECO:0000256" key="5">
    <source>
        <dbReference type="ARBA" id="ARBA00022679"/>
    </source>
</evidence>
<dbReference type="InterPro" id="IPR050602">
    <property type="entry name" value="Malonyl-ACP_OMT"/>
</dbReference>
<protein>
    <recommendedName>
        <fullName evidence="3 8">Malonyl-[acyl-carrier protein] O-methyltransferase</fullName>
        <shortName evidence="8">Malonyl-ACP O-methyltransferase</shortName>
        <ecNumber evidence="3 8">2.1.1.197</ecNumber>
    </recommendedName>
    <alternativeName>
        <fullName evidence="8">Biotin synthesis protein BioC</fullName>
    </alternativeName>
</protein>
<dbReference type="GO" id="GO:0009102">
    <property type="term" value="P:biotin biosynthetic process"/>
    <property type="evidence" value="ECO:0007669"/>
    <property type="project" value="UniProtKB-UniRule"/>
</dbReference>
<comment type="pathway">
    <text evidence="2 8">Cofactor biosynthesis; biotin biosynthesis.</text>
</comment>
<sequence length="256" mass="28780">MPDQLDKGRIRRSFQRSRATYDEHATIQQQAGVHLLKLLGRCAPVSVERCLEIGCCTGVLSELFCSQFQPEALFLNDLVDEFVAEVPSRLPENSRTRAWSLPGDIEQVPLPEDLSLVLSSSTFQWLVDLPLMLTRLAESLRPGGLLAVSLFGPGTLSEFSSLTNVGLNYRSKEAISQLLERDFVIEAQESQIAQSFFSHPRAVLEHLRATGVGGVTDFRWTKDRLREFERDYQSLFGTPEGVPVTYATLYFVARRL</sequence>
<proteinExistence type="inferred from homology"/>
<evidence type="ECO:0000313" key="10">
    <source>
        <dbReference type="EMBL" id="MBC8208792.1"/>
    </source>
</evidence>
<dbReference type="GO" id="GO:0032259">
    <property type="term" value="P:methylation"/>
    <property type="evidence" value="ECO:0007669"/>
    <property type="project" value="UniProtKB-KW"/>
</dbReference>
<dbReference type="SUPFAM" id="SSF53335">
    <property type="entry name" value="S-adenosyl-L-methionine-dependent methyltransferases"/>
    <property type="match status" value="1"/>
</dbReference>
<dbReference type="InterPro" id="IPR029063">
    <property type="entry name" value="SAM-dependent_MTases_sf"/>
</dbReference>
<dbReference type="PANTHER" id="PTHR13090">
    <property type="entry name" value="ARGININE-HYDROXYLASE NDUFAF5, MITOCHONDRIAL"/>
    <property type="match status" value="1"/>
</dbReference>
<reference evidence="10 11" key="1">
    <citation type="submission" date="2020-08" db="EMBL/GenBank/DDBJ databases">
        <title>Bridging the membrane lipid divide: bacteria of the FCB group superphylum have the potential to synthesize archaeal ether lipids.</title>
        <authorList>
            <person name="Villanueva L."/>
            <person name="Von Meijenfeldt F.A.B."/>
            <person name="Westbye A.B."/>
            <person name="Yadav S."/>
            <person name="Hopmans E.C."/>
            <person name="Dutilh B.E."/>
            <person name="Sinninghe Damste J.S."/>
        </authorList>
    </citation>
    <scope>NUCLEOTIDE SEQUENCE [LARGE SCALE GENOMIC DNA]</scope>
    <source>
        <strain evidence="10">NIOZ-UU81</strain>
    </source>
</reference>
<keyword evidence="5 8" id="KW-0808">Transferase</keyword>
<evidence type="ECO:0000256" key="4">
    <source>
        <dbReference type="ARBA" id="ARBA00022603"/>
    </source>
</evidence>
<dbReference type="PANTHER" id="PTHR13090:SF1">
    <property type="entry name" value="ARGININE-HYDROXYLASE NDUFAF5, MITOCHONDRIAL"/>
    <property type="match status" value="1"/>
</dbReference>
<comment type="caution">
    <text evidence="10">The sequence shown here is derived from an EMBL/GenBank/DDBJ whole genome shotgun (WGS) entry which is preliminary data.</text>
</comment>
<dbReference type="AlphaFoldDB" id="A0A8J6TDV5"/>
<dbReference type="CDD" id="cd02440">
    <property type="entry name" value="AdoMet_MTases"/>
    <property type="match status" value="1"/>
</dbReference>
<dbReference type="UniPathway" id="UPA00078"/>
<comment type="similarity">
    <text evidence="8">Belongs to the methyltransferase superfamily.</text>
</comment>
<keyword evidence="6 8" id="KW-0949">S-adenosyl-L-methionine</keyword>
<comment type="catalytic activity">
    <reaction evidence="1 8">
        <text>malonyl-[ACP] + S-adenosyl-L-methionine = malonyl-[ACP] methyl ester + S-adenosyl-L-homocysteine</text>
        <dbReference type="Rhea" id="RHEA:17105"/>
        <dbReference type="Rhea" id="RHEA-COMP:9623"/>
        <dbReference type="Rhea" id="RHEA-COMP:9954"/>
        <dbReference type="ChEBI" id="CHEBI:57856"/>
        <dbReference type="ChEBI" id="CHEBI:59789"/>
        <dbReference type="ChEBI" id="CHEBI:78449"/>
        <dbReference type="ChEBI" id="CHEBI:78845"/>
        <dbReference type="EC" id="2.1.1.197"/>
    </reaction>
</comment>
<comment type="function">
    <text evidence="8">Converts the free carboxyl group of a malonyl-thioester to its methyl ester by transfer of a methyl group from S-adenosyl-L-methionine (SAM). It allows to synthesize pimeloyl-ACP via the fatty acid synthetic pathway.</text>
</comment>
<dbReference type="EC" id="2.1.1.197" evidence="3 8"/>
<evidence type="ECO:0000256" key="8">
    <source>
        <dbReference type="HAMAP-Rule" id="MF_00835"/>
    </source>
</evidence>
<dbReference type="InterPro" id="IPR013216">
    <property type="entry name" value="Methyltransf_11"/>
</dbReference>
<organism evidence="10 11">
    <name type="scientific">Candidatus Desulfatifera sulfidica</name>
    <dbReference type="NCBI Taxonomy" id="2841691"/>
    <lineage>
        <taxon>Bacteria</taxon>
        <taxon>Pseudomonadati</taxon>
        <taxon>Thermodesulfobacteriota</taxon>
        <taxon>Desulfobulbia</taxon>
        <taxon>Desulfobulbales</taxon>
        <taxon>Desulfobulbaceae</taxon>
        <taxon>Candidatus Desulfatifera</taxon>
    </lineage>
</organism>
<evidence type="ECO:0000256" key="7">
    <source>
        <dbReference type="ARBA" id="ARBA00022756"/>
    </source>
</evidence>
<evidence type="ECO:0000256" key="6">
    <source>
        <dbReference type="ARBA" id="ARBA00022691"/>
    </source>
</evidence>
<name>A0A8J6TDV5_9BACT</name>
<evidence type="ECO:0000259" key="9">
    <source>
        <dbReference type="Pfam" id="PF08241"/>
    </source>
</evidence>
<dbReference type="InterPro" id="IPR011814">
    <property type="entry name" value="BioC"/>
</dbReference>
<dbReference type="Pfam" id="PF08241">
    <property type="entry name" value="Methyltransf_11"/>
    <property type="match status" value="1"/>
</dbReference>
<evidence type="ECO:0000256" key="3">
    <source>
        <dbReference type="ARBA" id="ARBA00012327"/>
    </source>
</evidence>
<feature type="domain" description="Methyltransferase type 11" evidence="9">
    <location>
        <begin position="51"/>
        <end position="147"/>
    </location>
</feature>
<dbReference type="GO" id="GO:0010340">
    <property type="term" value="F:carboxyl-O-methyltransferase activity"/>
    <property type="evidence" value="ECO:0007669"/>
    <property type="project" value="UniProtKB-UniRule"/>
</dbReference>
<evidence type="ECO:0000256" key="2">
    <source>
        <dbReference type="ARBA" id="ARBA00004746"/>
    </source>
</evidence>
<evidence type="ECO:0000313" key="11">
    <source>
        <dbReference type="Proteomes" id="UP000599024"/>
    </source>
</evidence>
<dbReference type="HAMAP" id="MF_00835">
    <property type="entry name" value="BioC"/>
    <property type="match status" value="1"/>
</dbReference>
<dbReference type="GO" id="GO:0102130">
    <property type="term" value="F:malonyl-CoA methyltransferase activity"/>
    <property type="evidence" value="ECO:0007669"/>
    <property type="project" value="UniProtKB-EC"/>
</dbReference>
<evidence type="ECO:0000256" key="1">
    <source>
        <dbReference type="ARBA" id="ARBA00000852"/>
    </source>
</evidence>
<gene>
    <name evidence="8" type="primary">bioC</name>
    <name evidence="10" type="ORF">H8E79_06460</name>
</gene>